<evidence type="ECO:0000256" key="1">
    <source>
        <dbReference type="PIRSR" id="PIRSR039020-50"/>
    </source>
</evidence>
<dbReference type="PANTHER" id="PTHR36503:SF1">
    <property type="entry name" value="BLR2520 PROTEIN"/>
    <property type="match status" value="1"/>
</dbReference>
<proteinExistence type="predicted"/>
<reference evidence="3 4" key="1">
    <citation type="submission" date="2018-12" db="EMBL/GenBank/DDBJ databases">
        <authorList>
            <consortium name="Pathogen Informatics"/>
        </authorList>
    </citation>
    <scope>NUCLEOTIDE SEQUENCE [LARGE SCALE GENOMIC DNA]</scope>
    <source>
        <strain evidence="3 4">NCTC13193</strain>
    </source>
</reference>
<dbReference type="InterPro" id="IPR004360">
    <property type="entry name" value="Glyas_Fos-R_dOase_dom"/>
</dbReference>
<dbReference type="PROSITE" id="PS51819">
    <property type="entry name" value="VOC"/>
    <property type="match status" value="1"/>
</dbReference>
<gene>
    <name evidence="3" type="ORF">NCTC13193_02854</name>
</gene>
<feature type="binding site" evidence="1">
    <location>
        <position position="50"/>
    </location>
    <ligand>
        <name>D-alanylgriseoluteate</name>
        <dbReference type="ChEBI" id="CHEBI:167053"/>
    </ligand>
</feature>
<dbReference type="PIRSF" id="PIRSF039020">
    <property type="entry name" value="EhpR"/>
    <property type="match status" value="1"/>
</dbReference>
<accession>A0A3S4Y5V8</accession>
<dbReference type="InterPro" id="IPR029068">
    <property type="entry name" value="Glyas_Bleomycin-R_OHBP_Dase"/>
</dbReference>
<organism evidence="3 4">
    <name type="scientific">Serratia fonticola</name>
    <dbReference type="NCBI Taxonomy" id="47917"/>
    <lineage>
        <taxon>Bacteria</taxon>
        <taxon>Pseudomonadati</taxon>
        <taxon>Pseudomonadota</taxon>
        <taxon>Gammaproteobacteria</taxon>
        <taxon>Enterobacterales</taxon>
        <taxon>Yersiniaceae</taxon>
        <taxon>Serratia</taxon>
    </lineage>
</organism>
<dbReference type="Gene3D" id="3.30.720.120">
    <property type="match status" value="1"/>
</dbReference>
<dbReference type="Pfam" id="PF00903">
    <property type="entry name" value="Glyoxalase"/>
    <property type="match status" value="1"/>
</dbReference>
<feature type="domain" description="VOC" evidence="2">
    <location>
        <begin position="3"/>
        <end position="120"/>
    </location>
</feature>
<name>A0A3S4Y5V8_SERFO</name>
<evidence type="ECO:0000313" key="3">
    <source>
        <dbReference type="EMBL" id="VEI69996.1"/>
    </source>
</evidence>
<keyword evidence="3" id="KW-0456">Lyase</keyword>
<dbReference type="SUPFAM" id="SSF54593">
    <property type="entry name" value="Glyoxalase/Bleomycin resistance protein/Dihydroxybiphenyl dioxygenase"/>
    <property type="match status" value="1"/>
</dbReference>
<feature type="binding site" evidence="1">
    <location>
        <begin position="35"/>
        <end position="36"/>
    </location>
    <ligand>
        <name>D-alanylgriseoluteate</name>
        <dbReference type="ChEBI" id="CHEBI:167053"/>
    </ligand>
</feature>
<dbReference type="GO" id="GO:0016829">
    <property type="term" value="F:lyase activity"/>
    <property type="evidence" value="ECO:0007669"/>
    <property type="project" value="UniProtKB-KW"/>
</dbReference>
<dbReference type="EMBL" id="LR134492">
    <property type="protein sequence ID" value="VEI69996.1"/>
    <property type="molecule type" value="Genomic_DNA"/>
</dbReference>
<protein>
    <submittedName>
        <fullName evidence="3">Predicted enzyme related to lactoylglutathione lyase</fullName>
    </submittedName>
</protein>
<evidence type="ECO:0000259" key="2">
    <source>
        <dbReference type="PROSITE" id="PS51819"/>
    </source>
</evidence>
<dbReference type="InterPro" id="IPR037523">
    <property type="entry name" value="VOC_core"/>
</dbReference>
<dbReference type="Gene3D" id="3.30.720.110">
    <property type="match status" value="1"/>
</dbReference>
<dbReference type="PANTHER" id="PTHR36503">
    <property type="entry name" value="BLR2520 PROTEIN"/>
    <property type="match status" value="1"/>
</dbReference>
<dbReference type="InterPro" id="IPR026275">
    <property type="entry name" value="Glyoxalase/dOase/EhpR"/>
</dbReference>
<dbReference type="AlphaFoldDB" id="A0A3S4Y5V8"/>
<dbReference type="Proteomes" id="UP000270487">
    <property type="component" value="Chromosome"/>
</dbReference>
<evidence type="ECO:0000313" key="4">
    <source>
        <dbReference type="Proteomes" id="UP000270487"/>
    </source>
</evidence>
<sequence length="123" mass="13877">MTTPSMTMIYVDSPEKSAEFYRQLLGTEPVEQSPTFALFIFNNGFKLGMWSKHTVEPAPAATGGGTEICFMCEQPQQVDSLYQQWRDKGLTIVQSPVDLDFGYTFVAADPDGHRLRVYKLNDE</sequence>